<dbReference type="RefSeq" id="WP_019360652.1">
    <property type="nucleotide sequence ID" value="NZ_CP087202.1"/>
</dbReference>
<organism evidence="1 2">
    <name type="scientific">Pseudomonas asplenii</name>
    <dbReference type="NCBI Taxonomy" id="53407"/>
    <lineage>
        <taxon>Bacteria</taxon>
        <taxon>Pseudomonadati</taxon>
        <taxon>Pseudomonadota</taxon>
        <taxon>Gammaproteobacteria</taxon>
        <taxon>Pseudomonadales</taxon>
        <taxon>Pseudomonadaceae</taxon>
        <taxon>Pseudomonas</taxon>
    </lineage>
</organism>
<protein>
    <submittedName>
        <fullName evidence="1">Uncharacterized protein</fullName>
    </submittedName>
</protein>
<accession>A0A1H6NWH5</accession>
<dbReference type="AlphaFoldDB" id="A0A1H6NWH5"/>
<dbReference type="EMBL" id="LT629972">
    <property type="protein sequence ID" value="SEI21206.1"/>
    <property type="molecule type" value="Genomic_DNA"/>
</dbReference>
<dbReference type="OrthoDB" id="7845180at2"/>
<gene>
    <name evidence="1" type="ORF">SAMN05216581_4424</name>
</gene>
<reference evidence="1 2" key="1">
    <citation type="submission" date="2016-10" db="EMBL/GenBank/DDBJ databases">
        <authorList>
            <person name="de Groot N.N."/>
        </authorList>
    </citation>
    <scope>NUCLEOTIDE SEQUENCE [LARGE SCALE GENOMIC DNA]</scope>
    <source>
        <strain evidence="1 2">LMG 2158</strain>
    </source>
</reference>
<dbReference type="Proteomes" id="UP000182272">
    <property type="component" value="Chromosome I"/>
</dbReference>
<name>A0A1H6NWH5_9PSED</name>
<sequence>MRVRGNLVGALEISNPDAIYPEPEKLLADPRLTVAYDLLRAPQSNRPMRSI</sequence>
<evidence type="ECO:0000313" key="2">
    <source>
        <dbReference type="Proteomes" id="UP000182272"/>
    </source>
</evidence>
<proteinExistence type="predicted"/>
<evidence type="ECO:0000313" key="1">
    <source>
        <dbReference type="EMBL" id="SEI21206.1"/>
    </source>
</evidence>